<evidence type="ECO:0000313" key="1">
    <source>
        <dbReference type="EMBL" id="OGD83192.1"/>
    </source>
</evidence>
<evidence type="ECO:0000313" key="2">
    <source>
        <dbReference type="Proteomes" id="UP000179237"/>
    </source>
</evidence>
<accession>A0A1F5FUC7</accession>
<proteinExistence type="predicted"/>
<dbReference type="AlphaFoldDB" id="A0A1F5FUC7"/>
<dbReference type="EMBL" id="MFAQ01000024">
    <property type="protein sequence ID" value="OGD83192.1"/>
    <property type="molecule type" value="Genomic_DNA"/>
</dbReference>
<protein>
    <submittedName>
        <fullName evidence="1">Uncharacterized protein</fullName>
    </submittedName>
</protein>
<reference evidence="1 2" key="1">
    <citation type="journal article" date="2016" name="Nat. Commun.">
        <title>Thousands of microbial genomes shed light on interconnected biogeochemical processes in an aquifer system.</title>
        <authorList>
            <person name="Anantharaman K."/>
            <person name="Brown C.T."/>
            <person name="Hug L.A."/>
            <person name="Sharon I."/>
            <person name="Castelle C.J."/>
            <person name="Probst A.J."/>
            <person name="Thomas B.C."/>
            <person name="Singh A."/>
            <person name="Wilkins M.J."/>
            <person name="Karaoz U."/>
            <person name="Brodie E.L."/>
            <person name="Williams K.H."/>
            <person name="Hubbard S.S."/>
            <person name="Banfield J.F."/>
        </authorList>
    </citation>
    <scope>NUCLEOTIDE SEQUENCE [LARGE SCALE GENOMIC DNA]</scope>
</reference>
<dbReference type="Proteomes" id="UP000179237">
    <property type="component" value="Unassembled WGS sequence"/>
</dbReference>
<organism evidence="1 2">
    <name type="scientific">Candidatus Collierbacteria bacterium RIFOXYD1_FULL_40_9</name>
    <dbReference type="NCBI Taxonomy" id="1817731"/>
    <lineage>
        <taxon>Bacteria</taxon>
        <taxon>Candidatus Collieribacteriota</taxon>
    </lineage>
</organism>
<name>A0A1F5FUC7_9BACT</name>
<sequence length="59" mass="6750">MLCVKACEIDKFSYGNLLVPLDYLPDDMLDGSYGESILTDIQHLRLKLRKSGWNAVFGW</sequence>
<comment type="caution">
    <text evidence="1">The sequence shown here is derived from an EMBL/GenBank/DDBJ whole genome shotgun (WGS) entry which is preliminary data.</text>
</comment>
<gene>
    <name evidence="1" type="ORF">A2572_01910</name>
</gene>